<dbReference type="Pfam" id="PF07042">
    <property type="entry name" value="TrfA"/>
    <property type="match status" value="1"/>
</dbReference>
<organism evidence="2 3">
    <name type="scientific">Hydrogenophaga laconesensis</name>
    <dbReference type="NCBI Taxonomy" id="1805971"/>
    <lineage>
        <taxon>Bacteria</taxon>
        <taxon>Pseudomonadati</taxon>
        <taxon>Pseudomonadota</taxon>
        <taxon>Betaproteobacteria</taxon>
        <taxon>Burkholderiales</taxon>
        <taxon>Comamonadaceae</taxon>
        <taxon>Hydrogenophaga</taxon>
    </lineage>
</organism>
<dbReference type="Proteomes" id="UP001265550">
    <property type="component" value="Unassembled WGS sequence"/>
</dbReference>
<gene>
    <name evidence="2" type="ORF">J2X09_005314</name>
</gene>
<dbReference type="InterPro" id="IPR010751">
    <property type="entry name" value="TrfA"/>
</dbReference>
<protein>
    <recommendedName>
        <fullName evidence="4">TrfA protein</fullName>
    </recommendedName>
</protein>
<name>A0ABU1VJR6_9BURK</name>
<comment type="caution">
    <text evidence="2">The sequence shown here is derived from an EMBL/GenBank/DDBJ whole genome shotgun (WGS) entry which is preliminary data.</text>
</comment>
<dbReference type="RefSeq" id="WP_310309871.1">
    <property type="nucleotide sequence ID" value="NZ_JAVDWE010000031.1"/>
</dbReference>
<dbReference type="EMBL" id="JAVDWE010000031">
    <property type="protein sequence ID" value="MDR7097538.1"/>
    <property type="molecule type" value="Genomic_DNA"/>
</dbReference>
<sequence>MPPKPIPTINNLDFKAMAQILPQQRRGAGGTVSSTKQSDPPAEPKPSPRLRRTKTYDEALEAIKAKSAEIAAKNAVDYEARILQDSFPFWDDDNRGVPNPLIRGGLFGVGTSAKREFFPNMHVSSLSNYEITYTGQDLQQDDLSVWMSLINLARKSPLSDKVRFTGYQLIRDLGWRMHSDSYRRAQESIERLKVTGIKISTKDKSEGYSGSLIREYAWADADENGNTKWMVRFEPRVSVLFMNDTTTMLEWETRKKIGTRATVAQWLHAFYATHRDPIPLSVEKLHELCRSDAQLSTFRRNLRNALDKLVDVGFLATYEIVNDRVHLTKVGKPSLSVVGKEKRTLR</sequence>
<proteinExistence type="predicted"/>
<evidence type="ECO:0000256" key="1">
    <source>
        <dbReference type="SAM" id="MobiDB-lite"/>
    </source>
</evidence>
<feature type="region of interest" description="Disordered" evidence="1">
    <location>
        <begin position="21"/>
        <end position="52"/>
    </location>
</feature>
<evidence type="ECO:0008006" key="4">
    <source>
        <dbReference type="Google" id="ProtNLM"/>
    </source>
</evidence>
<evidence type="ECO:0000313" key="2">
    <source>
        <dbReference type="EMBL" id="MDR7097538.1"/>
    </source>
</evidence>
<accession>A0ABU1VJR6</accession>
<evidence type="ECO:0000313" key="3">
    <source>
        <dbReference type="Proteomes" id="UP001265550"/>
    </source>
</evidence>
<reference evidence="2 3" key="1">
    <citation type="submission" date="2023-07" db="EMBL/GenBank/DDBJ databases">
        <title>Sorghum-associated microbial communities from plants grown in Nebraska, USA.</title>
        <authorList>
            <person name="Schachtman D."/>
        </authorList>
    </citation>
    <scope>NUCLEOTIDE SEQUENCE [LARGE SCALE GENOMIC DNA]</scope>
    <source>
        <strain evidence="2 3">BE240</strain>
    </source>
</reference>
<keyword evidence="3" id="KW-1185">Reference proteome</keyword>